<reference evidence="1 2" key="1">
    <citation type="submission" date="2024-08" db="EMBL/GenBank/DDBJ databases">
        <title>Clostridium lapicellarii sp. nov., and Clostridium renhuaiense sp. nov., two species isolated from the mud in a fermentation cellar used for producing sauce-flavour Chinese liquors.</title>
        <authorList>
            <person name="Yang F."/>
            <person name="Wang H."/>
            <person name="Chen L.Q."/>
            <person name="Zhou N."/>
            <person name="Lu J.J."/>
            <person name="Pu X.X."/>
            <person name="Wan B."/>
            <person name="Wang L."/>
            <person name="Liu S.J."/>
        </authorList>
    </citation>
    <scope>NUCLEOTIDE SEQUENCE [LARGE SCALE GENOMIC DNA]</scope>
    <source>
        <strain evidence="1 2">MT-113</strain>
    </source>
</reference>
<comment type="caution">
    <text evidence="1">The sequence shown here is derived from an EMBL/GenBank/DDBJ whole genome shotgun (WGS) entry which is preliminary data.</text>
</comment>
<organism evidence="1 2">
    <name type="scientific">Clostridium lapidicellarium</name>
    <dbReference type="NCBI Taxonomy" id="3240931"/>
    <lineage>
        <taxon>Bacteria</taxon>
        <taxon>Bacillati</taxon>
        <taxon>Bacillota</taxon>
        <taxon>Clostridia</taxon>
        <taxon>Eubacteriales</taxon>
        <taxon>Clostridiaceae</taxon>
        <taxon>Clostridium</taxon>
    </lineage>
</organism>
<accession>A0ABV4DZ42</accession>
<name>A0ABV4DZ42_9CLOT</name>
<dbReference type="PANTHER" id="PTHR39450:SF1">
    <property type="entry name" value="DUF1667 DOMAIN-CONTAINING PROTEIN"/>
    <property type="match status" value="1"/>
</dbReference>
<dbReference type="InterPro" id="IPR012460">
    <property type="entry name" value="DUF1667"/>
</dbReference>
<evidence type="ECO:0000313" key="1">
    <source>
        <dbReference type="EMBL" id="MEY8764172.1"/>
    </source>
</evidence>
<proteinExistence type="predicted"/>
<evidence type="ECO:0000313" key="2">
    <source>
        <dbReference type="Proteomes" id="UP001565220"/>
    </source>
</evidence>
<dbReference type="SUPFAM" id="SSF53706">
    <property type="entry name" value="Formate dehydrogenase/DMSO reductase, domains 1-3"/>
    <property type="match status" value="1"/>
</dbReference>
<dbReference type="Gene3D" id="3.10.530.10">
    <property type="entry name" value="CPE0013-like"/>
    <property type="match status" value="1"/>
</dbReference>
<gene>
    <name evidence="1" type="ORF">AB8S09_11050</name>
</gene>
<dbReference type="PANTHER" id="PTHR39450">
    <property type="entry name" value="MOLYBDOPTERIN OXIDOREDUCTASE, 4FE-4S CLUSTER-BINDING SUBUNIT"/>
    <property type="match status" value="1"/>
</dbReference>
<dbReference type="InterPro" id="IPR036593">
    <property type="entry name" value="CPE0013-like_sf"/>
</dbReference>
<sequence length="126" mass="13630">MNERRLTCIGCPMGCQLLVKLEGNKVIEVTGNTCNRGKEYGKKECTNPTRIVTSSVYVEGGEIDVVPVKTERDIPKGKIFECIKELKGVVVKAPVNIGDVVLKNAVGSGVNIVATKKVRRADNKTA</sequence>
<dbReference type="RefSeq" id="WP_294180135.1">
    <property type="nucleotide sequence ID" value="NZ_JBGFFE010000016.1"/>
</dbReference>
<keyword evidence="2" id="KW-1185">Reference proteome</keyword>
<protein>
    <submittedName>
        <fullName evidence="1">DUF1667 domain-containing protein</fullName>
    </submittedName>
</protein>
<dbReference type="EMBL" id="JBGFFE010000016">
    <property type="protein sequence ID" value="MEY8764172.1"/>
    <property type="molecule type" value="Genomic_DNA"/>
</dbReference>
<dbReference type="SUPFAM" id="SSF160148">
    <property type="entry name" value="CPE0013-like"/>
    <property type="match status" value="1"/>
</dbReference>
<dbReference type="Proteomes" id="UP001565220">
    <property type="component" value="Unassembled WGS sequence"/>
</dbReference>
<dbReference type="Pfam" id="PF07892">
    <property type="entry name" value="DUF1667"/>
    <property type="match status" value="1"/>
</dbReference>